<proteinExistence type="predicted"/>
<dbReference type="Proteomes" id="UP000800092">
    <property type="component" value="Unassembled WGS sequence"/>
</dbReference>
<evidence type="ECO:0000256" key="1">
    <source>
        <dbReference type="SAM" id="MobiDB-lite"/>
    </source>
</evidence>
<name>A0A6A6H0X5_VIRVR</name>
<organism evidence="2 3">
    <name type="scientific">Viridothelium virens</name>
    <name type="common">Speckled blister lichen</name>
    <name type="synonym">Trypethelium virens</name>
    <dbReference type="NCBI Taxonomy" id="1048519"/>
    <lineage>
        <taxon>Eukaryota</taxon>
        <taxon>Fungi</taxon>
        <taxon>Dikarya</taxon>
        <taxon>Ascomycota</taxon>
        <taxon>Pezizomycotina</taxon>
        <taxon>Dothideomycetes</taxon>
        <taxon>Dothideomycetes incertae sedis</taxon>
        <taxon>Trypetheliales</taxon>
        <taxon>Trypetheliaceae</taxon>
        <taxon>Viridothelium</taxon>
    </lineage>
</organism>
<accession>A0A6A6H0X5</accession>
<feature type="compositionally biased region" description="Polar residues" evidence="1">
    <location>
        <begin position="85"/>
        <end position="94"/>
    </location>
</feature>
<sequence>MVWYCFKCQEAKSRLPESLISCPDCRSIRHYKNIRLSGTPGPESSTYIADFLLSRRNFKLRTSRRQSEGMVGASEKQPIVRRRSSYTGTSDNANNVNPRKFQIIEGELIKSSQGRIQSFGQVQVQTTECHEKNTQDEDPGSEDSIGNFSQDIEYEKNISSLPKNTEELCDGSTGDEEAWENTRSRRGTVGRDTIIDGEQRHIKGSQHDRRSSWTINQSR</sequence>
<feature type="region of interest" description="Disordered" evidence="1">
    <location>
        <begin position="155"/>
        <end position="219"/>
    </location>
</feature>
<dbReference type="EMBL" id="ML991826">
    <property type="protein sequence ID" value="KAF2231488.1"/>
    <property type="molecule type" value="Genomic_DNA"/>
</dbReference>
<dbReference type="AlphaFoldDB" id="A0A6A6H0X5"/>
<evidence type="ECO:0000313" key="3">
    <source>
        <dbReference type="Proteomes" id="UP000800092"/>
    </source>
</evidence>
<feature type="compositionally biased region" description="Basic and acidic residues" evidence="1">
    <location>
        <begin position="193"/>
        <end position="211"/>
    </location>
</feature>
<reference evidence="2" key="1">
    <citation type="journal article" date="2020" name="Stud. Mycol.">
        <title>101 Dothideomycetes genomes: a test case for predicting lifestyles and emergence of pathogens.</title>
        <authorList>
            <person name="Haridas S."/>
            <person name="Albert R."/>
            <person name="Binder M."/>
            <person name="Bloem J."/>
            <person name="Labutti K."/>
            <person name="Salamov A."/>
            <person name="Andreopoulos B."/>
            <person name="Baker S."/>
            <person name="Barry K."/>
            <person name="Bills G."/>
            <person name="Bluhm B."/>
            <person name="Cannon C."/>
            <person name="Castanera R."/>
            <person name="Culley D."/>
            <person name="Daum C."/>
            <person name="Ezra D."/>
            <person name="Gonzalez J."/>
            <person name="Henrissat B."/>
            <person name="Kuo A."/>
            <person name="Liang C."/>
            <person name="Lipzen A."/>
            <person name="Lutzoni F."/>
            <person name="Magnuson J."/>
            <person name="Mondo S."/>
            <person name="Nolan M."/>
            <person name="Ohm R."/>
            <person name="Pangilinan J."/>
            <person name="Park H.-J."/>
            <person name="Ramirez L."/>
            <person name="Alfaro M."/>
            <person name="Sun H."/>
            <person name="Tritt A."/>
            <person name="Yoshinaga Y."/>
            <person name="Zwiers L.-H."/>
            <person name="Turgeon B."/>
            <person name="Goodwin S."/>
            <person name="Spatafora J."/>
            <person name="Crous P."/>
            <person name="Grigoriev I."/>
        </authorList>
    </citation>
    <scope>NUCLEOTIDE SEQUENCE</scope>
    <source>
        <strain evidence="2">Tuck. ex Michener</strain>
    </source>
</reference>
<gene>
    <name evidence="2" type="ORF">EV356DRAFT_506875</name>
</gene>
<evidence type="ECO:0000313" key="2">
    <source>
        <dbReference type="EMBL" id="KAF2231488.1"/>
    </source>
</evidence>
<keyword evidence="3" id="KW-1185">Reference proteome</keyword>
<feature type="region of interest" description="Disordered" evidence="1">
    <location>
        <begin position="63"/>
        <end position="94"/>
    </location>
</feature>
<feature type="compositionally biased region" description="Acidic residues" evidence="1">
    <location>
        <begin position="167"/>
        <end position="179"/>
    </location>
</feature>
<protein>
    <submittedName>
        <fullName evidence="2">Uncharacterized protein</fullName>
    </submittedName>
</protein>